<accession>A0A0F7ZM16</accession>
<evidence type="ECO:0000313" key="4">
    <source>
        <dbReference type="EMBL" id="KJZ76876.1"/>
    </source>
</evidence>
<keyword evidence="1" id="KW-0378">Hydrolase</keyword>
<dbReference type="InterPro" id="IPR057023">
    <property type="entry name" value="PTP-SAK"/>
</dbReference>
<gene>
    <name evidence="4" type="ORF">HIM_03753</name>
</gene>
<feature type="signal peptide" evidence="2">
    <location>
        <begin position="1"/>
        <end position="19"/>
    </location>
</feature>
<feature type="domain" description="Swiss Army Knife protein DSP-PTPase phosphatase" evidence="3">
    <location>
        <begin position="114"/>
        <end position="238"/>
    </location>
</feature>
<evidence type="ECO:0000313" key="5">
    <source>
        <dbReference type="Proteomes" id="UP000054481"/>
    </source>
</evidence>
<feature type="chain" id="PRO_5002525831" description="Swiss Army Knife protein DSP-PTPase phosphatase domain-containing protein" evidence="2">
    <location>
        <begin position="20"/>
        <end position="252"/>
    </location>
</feature>
<reference evidence="4 5" key="1">
    <citation type="journal article" date="2014" name="Genome Biol. Evol.">
        <title>Comparative genomics and transcriptomics analyses reveal divergent lifestyle features of nematode endoparasitic fungus Hirsutella minnesotensis.</title>
        <authorList>
            <person name="Lai Y."/>
            <person name="Liu K."/>
            <person name="Zhang X."/>
            <person name="Zhang X."/>
            <person name="Li K."/>
            <person name="Wang N."/>
            <person name="Shu C."/>
            <person name="Wu Y."/>
            <person name="Wang C."/>
            <person name="Bushley K.E."/>
            <person name="Xiang M."/>
            <person name="Liu X."/>
        </authorList>
    </citation>
    <scope>NUCLEOTIDE SEQUENCE [LARGE SCALE GENOMIC DNA]</scope>
    <source>
        <strain evidence="4 5">3608</strain>
    </source>
</reference>
<organism evidence="4 5">
    <name type="scientific">Hirsutella minnesotensis 3608</name>
    <dbReference type="NCBI Taxonomy" id="1043627"/>
    <lineage>
        <taxon>Eukaryota</taxon>
        <taxon>Fungi</taxon>
        <taxon>Dikarya</taxon>
        <taxon>Ascomycota</taxon>
        <taxon>Pezizomycotina</taxon>
        <taxon>Sordariomycetes</taxon>
        <taxon>Hypocreomycetidae</taxon>
        <taxon>Hypocreales</taxon>
        <taxon>Ophiocordycipitaceae</taxon>
        <taxon>Hirsutella</taxon>
    </lineage>
</organism>
<dbReference type="AlphaFoldDB" id="A0A0F7ZM16"/>
<dbReference type="GO" id="GO:0016791">
    <property type="term" value="F:phosphatase activity"/>
    <property type="evidence" value="ECO:0007669"/>
    <property type="project" value="UniProtKB-ARBA"/>
</dbReference>
<dbReference type="EMBL" id="KQ030509">
    <property type="protein sequence ID" value="KJZ76876.1"/>
    <property type="molecule type" value="Genomic_DNA"/>
</dbReference>
<dbReference type="SUPFAM" id="SSF52799">
    <property type="entry name" value="(Phosphotyrosine protein) phosphatases II"/>
    <property type="match status" value="1"/>
</dbReference>
<proteinExistence type="predicted"/>
<evidence type="ECO:0000256" key="2">
    <source>
        <dbReference type="SAM" id="SignalP"/>
    </source>
</evidence>
<dbReference type="OrthoDB" id="432447at2759"/>
<name>A0A0F7ZM16_9HYPO</name>
<dbReference type="Pfam" id="PF22784">
    <property type="entry name" value="PTP-SAK"/>
    <property type="match status" value="1"/>
</dbReference>
<sequence>MVTTKSLLCWALAISQSLAAPGLRLESSRKDLKGRNSDVISPGVYVQPLSIVTHLESPTHPTQKRASQPDELAAAAEKVGFERFEWVVDHLGPGEKLARSSAPHYHGKDSDQTLTKESVAFLKSQGITHVIGVNSDAENEEIRSRLRQGGIDYTALVVADLTSPTVGQLRQAYDAFRRHKTGTLVWCGYGHGRTGTAVSAIQILSETGRGSGYKFTDEDFNKNHVETETQLKTLRALQNLALGDKIDGKSTL</sequence>
<keyword evidence="2" id="KW-0732">Signal</keyword>
<evidence type="ECO:0000256" key="1">
    <source>
        <dbReference type="ARBA" id="ARBA00022801"/>
    </source>
</evidence>
<dbReference type="Proteomes" id="UP000054481">
    <property type="component" value="Unassembled WGS sequence"/>
</dbReference>
<evidence type="ECO:0000259" key="3">
    <source>
        <dbReference type="Pfam" id="PF22784"/>
    </source>
</evidence>
<dbReference type="Gene3D" id="3.90.190.10">
    <property type="entry name" value="Protein tyrosine phosphatase superfamily"/>
    <property type="match status" value="1"/>
</dbReference>
<dbReference type="InterPro" id="IPR029021">
    <property type="entry name" value="Prot-tyrosine_phosphatase-like"/>
</dbReference>
<keyword evidence="5" id="KW-1185">Reference proteome</keyword>
<protein>
    <recommendedName>
        <fullName evidence="3">Swiss Army Knife protein DSP-PTPase phosphatase domain-containing protein</fullName>
    </recommendedName>
</protein>